<protein>
    <submittedName>
        <fullName evidence="6">MuDRA-like transposase</fullName>
    </submittedName>
</protein>
<feature type="region of interest" description="Disordered" evidence="4">
    <location>
        <begin position="1040"/>
        <end position="1059"/>
    </location>
</feature>
<feature type="region of interest" description="Disordered" evidence="4">
    <location>
        <begin position="796"/>
        <end position="857"/>
    </location>
</feature>
<feature type="compositionally biased region" description="Basic and acidic residues" evidence="4">
    <location>
        <begin position="840"/>
        <end position="849"/>
    </location>
</feature>
<evidence type="ECO:0000313" key="6">
    <source>
        <dbReference type="EMBL" id="KAA0054420.1"/>
    </source>
</evidence>
<dbReference type="InterPro" id="IPR018289">
    <property type="entry name" value="MULE_transposase_dom"/>
</dbReference>
<name>A0A5A7UGN1_CUCMM</name>
<sequence length="1277" mass="146692">MKVLNKDYNSVSGSNQVQNLNPHPPIGMDTLDDNEVDIGEVQVGLCDNMIGTNSAIWESYESYHSKDDTFTWESVEMYNELFDIPEQRDAPTKDCKGKGKVDYSFSSRKLKTKGSGWSEESSTSEELDASKILGCWRINKVQIQGTRSHIQTRDIIEDMRQDYGINMSYEKAWRARENAYERVRGSPEESYNLLRRYGEALKFTNPGTIFHMELEDDRFFKYLFIAVGACVRGFLNCIRPVIVMDGTFLKNKYRGQLIVAVFLDGNSQIYPLAFGVVDRETDDSIQWFLEKLKRAIGEVPNLGFVTDRKACFAKGISSVFPSAFHGLCVQHLSQNLHDKYKNDTVATLFYNASRTYRESTFVEAWRHLLAFPNGSGKYLNDVGITRWSRVHCPGRRYNMMTTNIAESMNSILKEPRDLPIASFLENVRALLQRWFWERREEDIKVTSILTKWTELVIQKKQEGALTMKAVYPVGNQSDWKTSEGYVHMTVLPPKVVKRVGRPKKKRIPSVGEAPKLLHCSLRPFLSQFMFFVNIKRMAVPSDKYFPATVSCQVHKIGSLIKDKLTKDQLQMFEKIIFGPLLNVNMVFNGQLIHHFLLRQIPEDGNADGICFSVLGKNNFEFTNDDDAVKVALAVFIETVMLGKDKKTQFDMDILGRVDDEEAFKSFDWSTFFYTRLLNSLKTSLQGKKEANELKKTRSSKAVSYYNIKGYMLAFQVWAYEVLSTANEHLATRNSKGLIPRILRWNCTQAPSYKMLQKNIFNNKNMSTQEKAFMESQIRGDDNMQMEDDESIGAMNNKSFEQSDSSPQREQLSPQREQSQTVADESEMHPITKKKHFRSKKSNDKEEQSHSKSYKKLKKEIKEVRKDLSTPTSIVCRMDDTITKQSLELYEMKQILERLVQNQTENQGNDHTDQNDNEEHQEECGSDISIDGRDADLLMTIRDISDSLSHQIQKETDLPQMITTLPFVSQPLALCELAPLDQIVQIVNEESQLETTKKRVEIKKNDEAVTLVEKEPVTVPDKDEQEKPIKRRKLCKIANKEVQDEDEQGNPPTTSAQIISEPTTPVPDVEIRENKMLHLKHHCKRSFRILHSSFLLGINKPDCIVWNHIFDTHLVTPDNTKAEWTDPTAHLTIWTEKNVEYYFNTAVGDYNHIPGWGDVNYVITCINIKEHWLAIAADMRKCRIYVFDSMPNYVEQKLVDEALQMPARCIPSLAIAIGVNLHLDHFTYGPWPIRRSKATLQKGRSLDCGIFCAKFVECLVTASDLGCLTVPNMKLFRQ</sequence>
<feature type="region of interest" description="Disordered" evidence="4">
    <location>
        <begin position="905"/>
        <end position="927"/>
    </location>
</feature>
<feature type="domain" description="Ubiquitin-like protease family profile" evidence="5">
    <location>
        <begin position="1034"/>
        <end position="1258"/>
    </location>
</feature>
<dbReference type="Gene3D" id="3.40.395.10">
    <property type="entry name" value="Adenoviral Proteinase, Chain A"/>
    <property type="match status" value="1"/>
</dbReference>
<dbReference type="GO" id="GO:0008234">
    <property type="term" value="F:cysteine-type peptidase activity"/>
    <property type="evidence" value="ECO:0007669"/>
    <property type="project" value="InterPro"/>
</dbReference>
<evidence type="ECO:0000256" key="2">
    <source>
        <dbReference type="ARBA" id="ARBA00022670"/>
    </source>
</evidence>
<feature type="compositionally biased region" description="Basic residues" evidence="4">
    <location>
        <begin position="830"/>
        <end position="839"/>
    </location>
</feature>
<keyword evidence="3" id="KW-0378">Hydrolase</keyword>
<feature type="compositionally biased region" description="Polar residues" evidence="4">
    <location>
        <begin position="7"/>
        <end position="21"/>
    </location>
</feature>
<accession>A0A5A7UGN1</accession>
<proteinExistence type="inferred from homology"/>
<reference evidence="6 7" key="1">
    <citation type="submission" date="2019-08" db="EMBL/GenBank/DDBJ databases">
        <title>Draft genome sequences of two oriental melons (Cucumis melo L. var makuwa).</title>
        <authorList>
            <person name="Kwon S.-Y."/>
        </authorList>
    </citation>
    <scope>NUCLEOTIDE SEQUENCE [LARGE SCALE GENOMIC DNA]</scope>
    <source>
        <strain evidence="7">cv. SW 3</strain>
        <tissue evidence="6">Leaf</tissue>
    </source>
</reference>
<dbReference type="Pfam" id="PF02902">
    <property type="entry name" value="Peptidase_C48"/>
    <property type="match status" value="1"/>
</dbReference>
<feature type="compositionally biased region" description="Polar residues" evidence="4">
    <location>
        <begin position="1049"/>
        <end position="1059"/>
    </location>
</feature>
<feature type="compositionally biased region" description="Polar residues" evidence="4">
    <location>
        <begin position="796"/>
        <end position="822"/>
    </location>
</feature>
<organism evidence="6 7">
    <name type="scientific">Cucumis melo var. makuwa</name>
    <name type="common">Oriental melon</name>
    <dbReference type="NCBI Taxonomy" id="1194695"/>
    <lineage>
        <taxon>Eukaryota</taxon>
        <taxon>Viridiplantae</taxon>
        <taxon>Streptophyta</taxon>
        <taxon>Embryophyta</taxon>
        <taxon>Tracheophyta</taxon>
        <taxon>Spermatophyta</taxon>
        <taxon>Magnoliopsida</taxon>
        <taxon>eudicotyledons</taxon>
        <taxon>Gunneridae</taxon>
        <taxon>Pentapetalae</taxon>
        <taxon>rosids</taxon>
        <taxon>fabids</taxon>
        <taxon>Cucurbitales</taxon>
        <taxon>Cucurbitaceae</taxon>
        <taxon>Benincaseae</taxon>
        <taxon>Cucumis</taxon>
    </lineage>
</organism>
<dbReference type="PROSITE" id="PS50600">
    <property type="entry name" value="ULP_PROTEASE"/>
    <property type="match status" value="1"/>
</dbReference>
<evidence type="ECO:0000256" key="4">
    <source>
        <dbReference type="SAM" id="MobiDB-lite"/>
    </source>
</evidence>
<dbReference type="AlphaFoldDB" id="A0A5A7UGN1"/>
<gene>
    <name evidence="6" type="ORF">E6C27_scaffold24G001710</name>
</gene>
<evidence type="ECO:0000259" key="5">
    <source>
        <dbReference type="PROSITE" id="PS50600"/>
    </source>
</evidence>
<dbReference type="Pfam" id="PF10551">
    <property type="entry name" value="MULE"/>
    <property type="match status" value="1"/>
</dbReference>
<evidence type="ECO:0000256" key="3">
    <source>
        <dbReference type="ARBA" id="ARBA00022801"/>
    </source>
</evidence>
<dbReference type="Proteomes" id="UP000321393">
    <property type="component" value="Unassembled WGS sequence"/>
</dbReference>
<keyword evidence="2" id="KW-0645">Protease</keyword>
<dbReference type="SUPFAM" id="SSF54001">
    <property type="entry name" value="Cysteine proteinases"/>
    <property type="match status" value="1"/>
</dbReference>
<dbReference type="PANTHER" id="PTHR31973:SF113">
    <property type="entry name" value="PROTEIN FAR1-RELATED SEQUENCE 5-LIKE"/>
    <property type="match status" value="1"/>
</dbReference>
<dbReference type="EMBL" id="SSTE01008830">
    <property type="protein sequence ID" value="KAA0054420.1"/>
    <property type="molecule type" value="Genomic_DNA"/>
</dbReference>
<feature type="compositionally biased region" description="Basic and acidic residues" evidence="4">
    <location>
        <begin position="907"/>
        <end position="917"/>
    </location>
</feature>
<evidence type="ECO:0000256" key="1">
    <source>
        <dbReference type="ARBA" id="ARBA00005234"/>
    </source>
</evidence>
<dbReference type="InterPro" id="IPR038765">
    <property type="entry name" value="Papain-like_cys_pep_sf"/>
</dbReference>
<comment type="similarity">
    <text evidence="1">Belongs to the peptidase C48 family.</text>
</comment>
<evidence type="ECO:0000313" key="7">
    <source>
        <dbReference type="Proteomes" id="UP000321393"/>
    </source>
</evidence>
<dbReference type="InterPro" id="IPR003653">
    <property type="entry name" value="Peptidase_C48_C"/>
</dbReference>
<feature type="region of interest" description="Disordered" evidence="4">
    <location>
        <begin position="1"/>
        <end position="22"/>
    </location>
</feature>
<dbReference type="PANTHER" id="PTHR31973">
    <property type="entry name" value="POLYPROTEIN, PUTATIVE-RELATED"/>
    <property type="match status" value="1"/>
</dbReference>
<dbReference type="GO" id="GO:0006508">
    <property type="term" value="P:proteolysis"/>
    <property type="evidence" value="ECO:0007669"/>
    <property type="project" value="UniProtKB-KW"/>
</dbReference>
<dbReference type="OrthoDB" id="674331at2759"/>
<comment type="caution">
    <text evidence="6">The sequence shown here is derived from an EMBL/GenBank/DDBJ whole genome shotgun (WGS) entry which is preliminary data.</text>
</comment>